<name>A0A0H2SFM5_9AGAM</name>
<dbReference type="EC" id="6.1.1.12" evidence="3"/>
<feature type="region of interest" description="Disordered" evidence="11">
    <location>
        <begin position="218"/>
        <end position="254"/>
    </location>
</feature>
<dbReference type="SUPFAM" id="SSF55681">
    <property type="entry name" value="Class II aaRS and biotin synthetases"/>
    <property type="match status" value="1"/>
</dbReference>
<dbReference type="CDD" id="cd00776">
    <property type="entry name" value="AsxRS_core"/>
    <property type="match status" value="1"/>
</dbReference>
<dbReference type="OrthoDB" id="372395at2759"/>
<accession>A0A0H2SFM5</accession>
<gene>
    <name evidence="13" type="ORF">SCHPADRAFT_841814</name>
</gene>
<evidence type="ECO:0000256" key="3">
    <source>
        <dbReference type="ARBA" id="ARBA00012841"/>
    </source>
</evidence>
<keyword evidence="4" id="KW-0963">Cytoplasm</keyword>
<protein>
    <recommendedName>
        <fullName evidence="3">aspartate--tRNA ligase</fullName>
        <ecNumber evidence="3">6.1.1.12</ecNumber>
    </recommendedName>
</protein>
<feature type="compositionally biased region" description="Basic and acidic residues" evidence="11">
    <location>
        <begin position="9"/>
        <end position="22"/>
    </location>
</feature>
<dbReference type="InterPro" id="IPR012340">
    <property type="entry name" value="NA-bd_OB-fold"/>
</dbReference>
<proteinExistence type="inferred from homology"/>
<evidence type="ECO:0000259" key="12">
    <source>
        <dbReference type="PROSITE" id="PS50862"/>
    </source>
</evidence>
<evidence type="ECO:0000256" key="9">
    <source>
        <dbReference type="ARBA" id="ARBA00023146"/>
    </source>
</evidence>
<keyword evidence="8" id="KW-0648">Protein biosynthesis</keyword>
<keyword evidence="5" id="KW-0436">Ligase</keyword>
<evidence type="ECO:0000313" key="14">
    <source>
        <dbReference type="Proteomes" id="UP000053477"/>
    </source>
</evidence>
<evidence type="ECO:0000256" key="10">
    <source>
        <dbReference type="ARBA" id="ARBA00047904"/>
    </source>
</evidence>
<reference evidence="13 14" key="1">
    <citation type="submission" date="2015-04" db="EMBL/GenBank/DDBJ databases">
        <title>Complete genome sequence of Schizopora paradoxa KUC8140, a cosmopolitan wood degrader in East Asia.</title>
        <authorList>
            <consortium name="DOE Joint Genome Institute"/>
            <person name="Min B."/>
            <person name="Park H."/>
            <person name="Jang Y."/>
            <person name="Kim J.-J."/>
            <person name="Kim K.H."/>
            <person name="Pangilinan J."/>
            <person name="Lipzen A."/>
            <person name="Riley R."/>
            <person name="Grigoriev I.V."/>
            <person name="Spatafora J.W."/>
            <person name="Choi I.-G."/>
        </authorList>
    </citation>
    <scope>NUCLEOTIDE SEQUENCE [LARGE SCALE GENOMIC DNA]</scope>
    <source>
        <strain evidence="13 14">KUC8140</strain>
    </source>
</reference>
<dbReference type="InterPro" id="IPR002312">
    <property type="entry name" value="Asp/Asn-tRNA-synth_IIb"/>
</dbReference>
<dbReference type="CDD" id="cd04320">
    <property type="entry name" value="AspRS_cyto_N"/>
    <property type="match status" value="1"/>
</dbReference>
<feature type="region of interest" description="Disordered" evidence="11">
    <location>
        <begin position="1"/>
        <end position="82"/>
    </location>
</feature>
<dbReference type="FunFam" id="3.30.930.10:FF:000013">
    <property type="entry name" value="Aspartate--tRNA ligase, cytoplasmic"/>
    <property type="match status" value="1"/>
</dbReference>
<dbReference type="InterPro" id="IPR004364">
    <property type="entry name" value="Aa-tRNA-synt_II"/>
</dbReference>
<dbReference type="PRINTS" id="PR01042">
    <property type="entry name" value="TRNASYNTHASP"/>
</dbReference>
<evidence type="ECO:0000256" key="4">
    <source>
        <dbReference type="ARBA" id="ARBA00022490"/>
    </source>
</evidence>
<dbReference type="GO" id="GO:0004815">
    <property type="term" value="F:aspartate-tRNA ligase activity"/>
    <property type="evidence" value="ECO:0007669"/>
    <property type="project" value="UniProtKB-EC"/>
</dbReference>
<feature type="compositionally biased region" description="Basic and acidic residues" evidence="11">
    <location>
        <begin position="52"/>
        <end position="82"/>
    </location>
</feature>
<feature type="domain" description="Aminoacyl-transfer RNA synthetases class-II family profile" evidence="12">
    <location>
        <begin position="277"/>
        <end position="578"/>
    </location>
</feature>
<dbReference type="InParanoid" id="A0A0H2SFM5"/>
<evidence type="ECO:0000313" key="13">
    <source>
        <dbReference type="EMBL" id="KLO20638.1"/>
    </source>
</evidence>
<dbReference type="Gene3D" id="3.30.930.10">
    <property type="entry name" value="Bira Bifunctional Protein, Domain 2"/>
    <property type="match status" value="1"/>
</dbReference>
<dbReference type="EMBL" id="KQ085882">
    <property type="protein sequence ID" value="KLO20638.1"/>
    <property type="molecule type" value="Genomic_DNA"/>
</dbReference>
<keyword evidence="9 13" id="KW-0030">Aminoacyl-tRNA synthetase</keyword>
<sequence>MHLPSVLKGHKDKEEEPKDEQKAPSGSAEQSQQPAQEGGDQPLSKSALKKKAKEEEKARLKAEKEAKVAAERKAAADAREQEEANDFAKQFYGKVPLNRSQDRPRRKHDVLVDLPSKVGETVLLRARIQTSRPTAKNCFFLLRQKIDTVQAILSVKPEKVSKPMFKWGSQLGSESIVLVEGVVEKALEEVKSATIGNVEIQITQIHLVAEPEKLYFSLEDASRPEKPGGEDEDKPENEEEEKQDGEDGDKTRNNVLLKTRLDHRILDLRTTTNQAIFKLQAAISDLFREFLNSQGFTEIHSPKLQGAATESGASVFKVSYFKGQAFLAQSPQLAKQMAIAADFERVYEIGPVFRAENSFTHRHLTEFMGLDLEMVIEEHYHEVMELLDQLFLFIFRSLKDKFSKEIETVGTQFPCEEFKWRDGEEGTLKISYSQAVDLLVEDGVDRAEVIDDMDTTNEKRLGRIIKQKYDTDYYIIDKFPLEVRPFYTMPDPNNPKFCNAYDFFIRGEEVLSGGQRIHDPVFLAEQMTKKGVDPESMSGYMEAFKLGCPPHGGGGIGLERVLMLYLKLNNIRRATLFPRDPNRLTP</sequence>
<dbReference type="GO" id="GO:0006422">
    <property type="term" value="P:aspartyl-tRNA aminoacylation"/>
    <property type="evidence" value="ECO:0007669"/>
    <property type="project" value="InterPro"/>
</dbReference>
<evidence type="ECO:0000256" key="7">
    <source>
        <dbReference type="ARBA" id="ARBA00022840"/>
    </source>
</evidence>
<dbReference type="HAMAP" id="MF_02075">
    <property type="entry name" value="Asp_tRNA_synth_type2"/>
    <property type="match status" value="1"/>
</dbReference>
<dbReference type="GO" id="GO:0005829">
    <property type="term" value="C:cytosol"/>
    <property type="evidence" value="ECO:0007669"/>
    <property type="project" value="TreeGrafter"/>
</dbReference>
<keyword evidence="6" id="KW-0547">Nucleotide-binding</keyword>
<evidence type="ECO:0000256" key="5">
    <source>
        <dbReference type="ARBA" id="ARBA00022598"/>
    </source>
</evidence>
<dbReference type="PANTHER" id="PTHR43450:SF1">
    <property type="entry name" value="ASPARTATE--TRNA LIGASE, CYTOPLASMIC"/>
    <property type="match status" value="1"/>
</dbReference>
<feature type="compositionally biased region" description="Basic and acidic residues" evidence="11">
    <location>
        <begin position="220"/>
        <end position="229"/>
    </location>
</feature>
<evidence type="ECO:0000256" key="6">
    <source>
        <dbReference type="ARBA" id="ARBA00022741"/>
    </source>
</evidence>
<dbReference type="STRING" id="27342.A0A0H2SFM5"/>
<dbReference type="SUPFAM" id="SSF50249">
    <property type="entry name" value="Nucleic acid-binding proteins"/>
    <property type="match status" value="1"/>
</dbReference>
<dbReference type="PANTHER" id="PTHR43450">
    <property type="entry name" value="ASPARTYL-TRNA SYNTHETASE"/>
    <property type="match status" value="1"/>
</dbReference>
<evidence type="ECO:0000256" key="1">
    <source>
        <dbReference type="ARBA" id="ARBA00004496"/>
    </source>
</evidence>
<dbReference type="InterPro" id="IPR045864">
    <property type="entry name" value="aa-tRNA-synth_II/BPL/LPL"/>
</dbReference>
<evidence type="ECO:0000256" key="8">
    <source>
        <dbReference type="ARBA" id="ARBA00022917"/>
    </source>
</evidence>
<dbReference type="PROSITE" id="PS50862">
    <property type="entry name" value="AA_TRNA_LIGASE_II"/>
    <property type="match status" value="1"/>
</dbReference>
<feature type="compositionally biased region" description="Acidic residues" evidence="11">
    <location>
        <begin position="230"/>
        <end position="247"/>
    </location>
</feature>
<dbReference type="GO" id="GO:0003723">
    <property type="term" value="F:RNA binding"/>
    <property type="evidence" value="ECO:0007669"/>
    <property type="project" value="TreeGrafter"/>
</dbReference>
<dbReference type="NCBIfam" id="NF003483">
    <property type="entry name" value="PRK05159.1"/>
    <property type="match status" value="1"/>
</dbReference>
<keyword evidence="14" id="KW-1185">Reference proteome</keyword>
<dbReference type="NCBIfam" id="TIGR00458">
    <property type="entry name" value="aspS_nondisc"/>
    <property type="match status" value="1"/>
</dbReference>
<comment type="catalytic activity">
    <reaction evidence="10">
        <text>tRNA(Asp) + L-aspartate + ATP = L-aspartyl-tRNA(Asp) + AMP + diphosphate</text>
        <dbReference type="Rhea" id="RHEA:19649"/>
        <dbReference type="Rhea" id="RHEA-COMP:9660"/>
        <dbReference type="Rhea" id="RHEA-COMP:9678"/>
        <dbReference type="ChEBI" id="CHEBI:29991"/>
        <dbReference type="ChEBI" id="CHEBI:30616"/>
        <dbReference type="ChEBI" id="CHEBI:33019"/>
        <dbReference type="ChEBI" id="CHEBI:78442"/>
        <dbReference type="ChEBI" id="CHEBI:78516"/>
        <dbReference type="ChEBI" id="CHEBI:456215"/>
        <dbReference type="EC" id="6.1.1.12"/>
    </reaction>
</comment>
<dbReference type="Pfam" id="PF00152">
    <property type="entry name" value="tRNA-synt_2"/>
    <property type="match status" value="1"/>
</dbReference>
<dbReference type="FunCoup" id="A0A0H2SFM5">
    <property type="interactions" value="623"/>
</dbReference>
<dbReference type="InterPro" id="IPR004523">
    <property type="entry name" value="Asp-tRNA_synthase_2"/>
</dbReference>
<organism evidence="13 14">
    <name type="scientific">Schizopora paradoxa</name>
    <dbReference type="NCBI Taxonomy" id="27342"/>
    <lineage>
        <taxon>Eukaryota</taxon>
        <taxon>Fungi</taxon>
        <taxon>Dikarya</taxon>
        <taxon>Basidiomycota</taxon>
        <taxon>Agaricomycotina</taxon>
        <taxon>Agaricomycetes</taxon>
        <taxon>Hymenochaetales</taxon>
        <taxon>Schizoporaceae</taxon>
        <taxon>Schizopora</taxon>
    </lineage>
</organism>
<dbReference type="AlphaFoldDB" id="A0A0H2SFM5"/>
<evidence type="ECO:0000256" key="2">
    <source>
        <dbReference type="ARBA" id="ARBA00005312"/>
    </source>
</evidence>
<dbReference type="InterPro" id="IPR006195">
    <property type="entry name" value="aa-tRNA-synth_II"/>
</dbReference>
<dbReference type="GO" id="GO:0017101">
    <property type="term" value="C:aminoacyl-tRNA synthetase multienzyme complex"/>
    <property type="evidence" value="ECO:0007669"/>
    <property type="project" value="TreeGrafter"/>
</dbReference>
<keyword evidence="7" id="KW-0067">ATP-binding</keyword>
<dbReference type="Proteomes" id="UP000053477">
    <property type="component" value="Unassembled WGS sequence"/>
</dbReference>
<evidence type="ECO:0000256" key="11">
    <source>
        <dbReference type="SAM" id="MobiDB-lite"/>
    </source>
</evidence>
<dbReference type="Gene3D" id="2.40.50.140">
    <property type="entry name" value="Nucleic acid-binding proteins"/>
    <property type="match status" value="1"/>
</dbReference>
<comment type="similarity">
    <text evidence="2">Belongs to the class-II aminoacyl-tRNA synthetase family. Type 2 subfamily.</text>
</comment>
<dbReference type="GO" id="GO:0005524">
    <property type="term" value="F:ATP binding"/>
    <property type="evidence" value="ECO:0007669"/>
    <property type="project" value="UniProtKB-KW"/>
</dbReference>
<comment type="subcellular location">
    <subcellularLocation>
        <location evidence="1">Cytoplasm</location>
    </subcellularLocation>
</comment>